<keyword evidence="2" id="KW-1185">Reference proteome</keyword>
<comment type="caution">
    <text evidence="1">The sequence shown here is derived from an EMBL/GenBank/DDBJ whole genome shotgun (WGS) entry which is preliminary data.</text>
</comment>
<gene>
    <name evidence="1" type="ORF">CEXT_704161</name>
</gene>
<organism evidence="1 2">
    <name type="scientific">Caerostris extrusa</name>
    <name type="common">Bark spider</name>
    <name type="synonym">Caerostris bankana</name>
    <dbReference type="NCBI Taxonomy" id="172846"/>
    <lineage>
        <taxon>Eukaryota</taxon>
        <taxon>Metazoa</taxon>
        <taxon>Ecdysozoa</taxon>
        <taxon>Arthropoda</taxon>
        <taxon>Chelicerata</taxon>
        <taxon>Arachnida</taxon>
        <taxon>Araneae</taxon>
        <taxon>Araneomorphae</taxon>
        <taxon>Entelegynae</taxon>
        <taxon>Araneoidea</taxon>
        <taxon>Araneidae</taxon>
        <taxon>Caerostris</taxon>
    </lineage>
</organism>
<evidence type="ECO:0000313" key="2">
    <source>
        <dbReference type="Proteomes" id="UP001054945"/>
    </source>
</evidence>
<dbReference type="EMBL" id="BPLR01015747">
    <property type="protein sequence ID" value="GIY78349.1"/>
    <property type="molecule type" value="Genomic_DNA"/>
</dbReference>
<dbReference type="AlphaFoldDB" id="A0AAV4W977"/>
<accession>A0AAV4W977</accession>
<evidence type="ECO:0000313" key="1">
    <source>
        <dbReference type="EMBL" id="GIY78349.1"/>
    </source>
</evidence>
<sequence length="80" mass="9268">MDTILLIWGIVEHKNSCRLTTFAFFLCQCVPSTTMRLLDSDIEMNEILVKPEHLWYHNPDVLRTILCGVSILTPSEQVYN</sequence>
<name>A0AAV4W977_CAEEX</name>
<dbReference type="Proteomes" id="UP001054945">
    <property type="component" value="Unassembled WGS sequence"/>
</dbReference>
<proteinExistence type="predicted"/>
<evidence type="ECO:0008006" key="3">
    <source>
        <dbReference type="Google" id="ProtNLM"/>
    </source>
</evidence>
<protein>
    <recommendedName>
        <fullName evidence="3">Secreted protein</fullName>
    </recommendedName>
</protein>
<reference evidence="1 2" key="1">
    <citation type="submission" date="2021-06" db="EMBL/GenBank/DDBJ databases">
        <title>Caerostris extrusa draft genome.</title>
        <authorList>
            <person name="Kono N."/>
            <person name="Arakawa K."/>
        </authorList>
    </citation>
    <scope>NUCLEOTIDE SEQUENCE [LARGE SCALE GENOMIC DNA]</scope>
</reference>